<dbReference type="EMBL" id="VJMH01005985">
    <property type="protein sequence ID" value="KAF0692081.1"/>
    <property type="molecule type" value="Genomic_DNA"/>
</dbReference>
<gene>
    <name evidence="3" type="primary">Aste57867_16785</name>
    <name evidence="2" type="ORF">As57867_016728</name>
    <name evidence="3" type="ORF">ASTE57867_16785</name>
</gene>
<evidence type="ECO:0000313" key="2">
    <source>
        <dbReference type="EMBL" id="KAF0692081.1"/>
    </source>
</evidence>
<sequence>MDDGVRDYESERKRRYRATQRSSREALEAEVAFLEKELQRRTHAIACAANDKETASRRAIYRRLSERTNRLLHDQVRHRRVLLCTLHAWVSQLSIQPALRHRQPWLHSTLLEDPTARHYGFRWLTDRVFHSAVAIHGAATPTMSMDDMARVDVHANVASSDDDAVAAIESQSQSTIFFNVNDVAMCLWDLFADKNRSNANVLQVPHSLLFVVGVDWGIQILTVLCDGNILYALVHDTLHDSSLCVLLRRYIEPHRVVFAKLFLRDDECYPLEPHQLRPHGFGWTIMEQITDDVTLYRSRLVQFEPVTLDGGSSLDRTAAMFGATPHPTSRDVTLARIQTHAQRNLLLQRHHTTRDLNDRLTKQSRMAL</sequence>
<organism evidence="3 4">
    <name type="scientific">Aphanomyces stellatus</name>
    <dbReference type="NCBI Taxonomy" id="120398"/>
    <lineage>
        <taxon>Eukaryota</taxon>
        <taxon>Sar</taxon>
        <taxon>Stramenopiles</taxon>
        <taxon>Oomycota</taxon>
        <taxon>Saprolegniomycetes</taxon>
        <taxon>Saprolegniales</taxon>
        <taxon>Verrucalvaceae</taxon>
        <taxon>Aphanomyces</taxon>
    </lineage>
</organism>
<evidence type="ECO:0000313" key="3">
    <source>
        <dbReference type="EMBL" id="VFT93550.1"/>
    </source>
</evidence>
<evidence type="ECO:0000256" key="1">
    <source>
        <dbReference type="SAM" id="MobiDB-lite"/>
    </source>
</evidence>
<reference evidence="2" key="2">
    <citation type="submission" date="2019-06" db="EMBL/GenBank/DDBJ databases">
        <title>Genomics analysis of Aphanomyces spp. identifies a new class of oomycete effector associated with host adaptation.</title>
        <authorList>
            <person name="Gaulin E."/>
        </authorList>
    </citation>
    <scope>NUCLEOTIDE SEQUENCE</scope>
    <source>
        <strain evidence="2">CBS 578.67</strain>
    </source>
</reference>
<dbReference type="AlphaFoldDB" id="A0A485L7S8"/>
<feature type="compositionally biased region" description="Basic and acidic residues" evidence="1">
    <location>
        <begin position="1"/>
        <end position="12"/>
    </location>
</feature>
<keyword evidence="4" id="KW-1185">Reference proteome</keyword>
<proteinExistence type="predicted"/>
<dbReference type="EMBL" id="CAADRA010006006">
    <property type="protein sequence ID" value="VFT93550.1"/>
    <property type="molecule type" value="Genomic_DNA"/>
</dbReference>
<name>A0A485L7S8_9STRA</name>
<dbReference type="Proteomes" id="UP000332933">
    <property type="component" value="Unassembled WGS sequence"/>
</dbReference>
<reference evidence="3 4" key="1">
    <citation type="submission" date="2019-03" db="EMBL/GenBank/DDBJ databases">
        <authorList>
            <person name="Gaulin E."/>
            <person name="Dumas B."/>
        </authorList>
    </citation>
    <scope>NUCLEOTIDE SEQUENCE [LARGE SCALE GENOMIC DNA]</scope>
    <source>
        <strain evidence="3">CBS 568.67</strain>
    </source>
</reference>
<protein>
    <submittedName>
        <fullName evidence="3">Aste57867_16785 protein</fullName>
    </submittedName>
</protein>
<accession>A0A485L7S8</accession>
<feature type="region of interest" description="Disordered" evidence="1">
    <location>
        <begin position="1"/>
        <end position="21"/>
    </location>
</feature>
<evidence type="ECO:0000313" key="4">
    <source>
        <dbReference type="Proteomes" id="UP000332933"/>
    </source>
</evidence>